<sequence length="19" mass="2253">MLKDLSVVKHLFQHVVQQC</sequence>
<organism evidence="1">
    <name type="scientific">Rhizophora mucronata</name>
    <name type="common">Asiatic mangrove</name>
    <dbReference type="NCBI Taxonomy" id="61149"/>
    <lineage>
        <taxon>Eukaryota</taxon>
        <taxon>Viridiplantae</taxon>
        <taxon>Streptophyta</taxon>
        <taxon>Embryophyta</taxon>
        <taxon>Tracheophyta</taxon>
        <taxon>Spermatophyta</taxon>
        <taxon>Magnoliopsida</taxon>
        <taxon>eudicotyledons</taxon>
        <taxon>Gunneridae</taxon>
        <taxon>Pentapetalae</taxon>
        <taxon>rosids</taxon>
        <taxon>fabids</taxon>
        <taxon>Malpighiales</taxon>
        <taxon>Rhizophoraceae</taxon>
        <taxon>Rhizophora</taxon>
    </lineage>
</organism>
<proteinExistence type="predicted"/>
<dbReference type="EMBL" id="GGEC01083046">
    <property type="protein sequence ID" value="MBX63530.1"/>
    <property type="molecule type" value="Transcribed_RNA"/>
</dbReference>
<dbReference type="AlphaFoldDB" id="A0A2P2Q982"/>
<protein>
    <submittedName>
        <fullName evidence="1">Uncharacterized protein</fullName>
    </submittedName>
</protein>
<name>A0A2P2Q982_RHIMU</name>
<reference evidence="1" key="1">
    <citation type="submission" date="2018-02" db="EMBL/GenBank/DDBJ databases">
        <title>Rhizophora mucronata_Transcriptome.</title>
        <authorList>
            <person name="Meera S.P."/>
            <person name="Sreeshan A."/>
            <person name="Augustine A."/>
        </authorList>
    </citation>
    <scope>NUCLEOTIDE SEQUENCE</scope>
    <source>
        <tissue evidence="1">Leaf</tissue>
    </source>
</reference>
<accession>A0A2P2Q982</accession>
<evidence type="ECO:0000313" key="1">
    <source>
        <dbReference type="EMBL" id="MBX63530.1"/>
    </source>
</evidence>